<dbReference type="InterPro" id="IPR043910">
    <property type="entry name" value="DUF5767"/>
</dbReference>
<feature type="compositionally biased region" description="Basic and acidic residues" evidence="1">
    <location>
        <begin position="425"/>
        <end position="437"/>
    </location>
</feature>
<dbReference type="Pfam" id="PF19071">
    <property type="entry name" value="DUF5767"/>
    <property type="match status" value="1"/>
</dbReference>
<feature type="region of interest" description="Disordered" evidence="1">
    <location>
        <begin position="1"/>
        <end position="26"/>
    </location>
</feature>
<dbReference type="EMBL" id="MN738829">
    <property type="protein sequence ID" value="QHT38235.1"/>
    <property type="molecule type" value="Genomic_DNA"/>
</dbReference>
<feature type="region of interest" description="Disordered" evidence="1">
    <location>
        <begin position="39"/>
        <end position="230"/>
    </location>
</feature>
<feature type="compositionally biased region" description="Low complexity" evidence="1">
    <location>
        <begin position="452"/>
        <end position="462"/>
    </location>
</feature>
<dbReference type="AlphaFoldDB" id="A0A6C0FGY6"/>
<feature type="compositionally biased region" description="Polar residues" evidence="1">
    <location>
        <begin position="121"/>
        <end position="139"/>
    </location>
</feature>
<organism evidence="2">
    <name type="scientific">viral metagenome</name>
    <dbReference type="NCBI Taxonomy" id="1070528"/>
    <lineage>
        <taxon>unclassified sequences</taxon>
        <taxon>metagenomes</taxon>
        <taxon>organismal metagenomes</taxon>
    </lineage>
</organism>
<proteinExistence type="predicted"/>
<evidence type="ECO:0000313" key="2">
    <source>
        <dbReference type="EMBL" id="QHT38235.1"/>
    </source>
</evidence>
<feature type="compositionally biased region" description="Basic and acidic residues" evidence="1">
    <location>
        <begin position="90"/>
        <end position="112"/>
    </location>
</feature>
<reference evidence="2" key="1">
    <citation type="journal article" date="2020" name="Nature">
        <title>Giant virus diversity and host interactions through global metagenomics.</title>
        <authorList>
            <person name="Schulz F."/>
            <person name="Roux S."/>
            <person name="Paez-Espino D."/>
            <person name="Jungbluth S."/>
            <person name="Walsh D.A."/>
            <person name="Denef V.J."/>
            <person name="McMahon K.D."/>
            <person name="Konstantinidis K.T."/>
            <person name="Eloe-Fadrosh E.A."/>
            <person name="Kyrpides N.C."/>
            <person name="Woyke T."/>
        </authorList>
    </citation>
    <scope>NUCLEOTIDE SEQUENCE</scope>
    <source>
        <strain evidence="2">GVMAG-S-ERX556101-89</strain>
    </source>
</reference>
<sequence length="476" mass="52765">MTNIPDPPVKIIMERTGSPLKSTPEYKHLRSTAKELKIDNIQRTMPPKVSYSHESNDNVQQRVIVGNTQGHSKKETGGFSTPSSAKIHVKRADDSSNSTARERPPKIPKQSDPKPAFYKPPTQTTPFKSNQQFSGNSTPVHLATGDFKSFANPVKSKPVQDSQGNDYNSRSGSESSLSDNEFSAGAEDSEGEDSSVSTKNAGEFPEMGRMPNMEEEVQQPTKQMSSSERKQLKYDLLSKIQALERKGINPSKRFTSKHKLVHIQSEYNRLSQMLANEAGVKFGRKLLMGSVGIVEWLNNRFDPVGAKLEGWSESVMENIEDFDHSLERIVEKWTSHVEVAPEMELMTALAGSAFMFHMSKSILANPAAIFSAMGSQKPDMMENMMKKMMGGITSKIPSPEKEDESSGDDMSPPKMNFNPMSRAGEATRGKDKIFQKEESDESESDEEDEFSGSETSSESSGGNNISRMVSIPNKKR</sequence>
<evidence type="ECO:0000256" key="1">
    <source>
        <dbReference type="SAM" id="MobiDB-lite"/>
    </source>
</evidence>
<feature type="compositionally biased region" description="Acidic residues" evidence="1">
    <location>
        <begin position="438"/>
        <end position="451"/>
    </location>
</feature>
<name>A0A6C0FGY6_9ZZZZ</name>
<feature type="compositionally biased region" description="Polar residues" evidence="1">
    <location>
        <begin position="57"/>
        <end position="70"/>
    </location>
</feature>
<protein>
    <submittedName>
        <fullName evidence="2">Uncharacterized protein</fullName>
    </submittedName>
</protein>
<feature type="region of interest" description="Disordered" evidence="1">
    <location>
        <begin position="391"/>
        <end position="476"/>
    </location>
</feature>
<feature type="compositionally biased region" description="Polar residues" evidence="1">
    <location>
        <begin position="159"/>
        <end position="181"/>
    </location>
</feature>
<accession>A0A6C0FGY6</accession>